<gene>
    <name evidence="1" type="ORF">CSQ86_03910</name>
</gene>
<dbReference type="AlphaFoldDB" id="A0A2M9HJR0"/>
<organism evidence="1 2">
    <name type="scientific">Bifidobacterium felsineum</name>
    <dbReference type="NCBI Taxonomy" id="2045440"/>
    <lineage>
        <taxon>Bacteria</taxon>
        <taxon>Bacillati</taxon>
        <taxon>Actinomycetota</taxon>
        <taxon>Actinomycetes</taxon>
        <taxon>Bifidobacteriales</taxon>
        <taxon>Bifidobacteriaceae</taxon>
        <taxon>Bifidobacterium</taxon>
    </lineage>
</organism>
<dbReference type="EMBL" id="PEBJ01000002">
    <property type="protein sequence ID" value="PJM77062.1"/>
    <property type="molecule type" value="Genomic_DNA"/>
</dbReference>
<keyword evidence="2" id="KW-1185">Reference proteome</keyword>
<sequence>MCLDTPRHCLPTVVTVMPTVYTKQRLNVCFGQKIPFFCERSHHCLHEVLHSFIRCEAGLMQGSAPALPYAVRRRD</sequence>
<protein>
    <submittedName>
        <fullName evidence="1">Uncharacterized protein</fullName>
    </submittedName>
</protein>
<evidence type="ECO:0000313" key="2">
    <source>
        <dbReference type="Proteomes" id="UP000229239"/>
    </source>
</evidence>
<dbReference type="Proteomes" id="UP000229239">
    <property type="component" value="Unassembled WGS sequence"/>
</dbReference>
<evidence type="ECO:0000313" key="1">
    <source>
        <dbReference type="EMBL" id="PJM77062.1"/>
    </source>
</evidence>
<reference evidence="2" key="1">
    <citation type="submission" date="2017-10" db="EMBL/GenBank/DDBJ databases">
        <title>Draft genome sequences of strains TRE 1, TRE 9, TRE H and TRI 7, isolated from tamarins, belonging to four potential novel Bifidobacterium species.</title>
        <authorList>
            <person name="Mattarelli P."/>
            <person name="Modesto M."/>
            <person name="Puglisi E."/>
            <person name="Morelli L."/>
            <person name="Bonetti A."/>
            <person name="Spezio C."/>
            <person name="Sandri C."/>
        </authorList>
    </citation>
    <scope>NUCLEOTIDE SEQUENCE [LARGE SCALE GENOMIC DNA]</scope>
    <source>
        <strain evidence="2">TREH</strain>
    </source>
</reference>
<comment type="caution">
    <text evidence="1">The sequence shown here is derived from an EMBL/GenBank/DDBJ whole genome shotgun (WGS) entry which is preliminary data.</text>
</comment>
<proteinExistence type="predicted"/>
<accession>A0A2M9HJR0</accession>
<name>A0A2M9HJR0_9BIFI</name>